<comment type="caution">
    <text evidence="14">The sequence shown here is derived from an EMBL/GenBank/DDBJ whole genome shotgun (WGS) entry which is preliminary data.</text>
</comment>
<feature type="transmembrane region" description="Helical" evidence="13">
    <location>
        <begin position="597"/>
        <end position="621"/>
    </location>
</feature>
<comment type="function">
    <text evidence="11">Probable lysosomal cobalamin transporter. Required to export cobalamin from lysosomes allowing its conversion to cofactors.</text>
</comment>
<dbReference type="Proteomes" id="UP001498476">
    <property type="component" value="Unassembled WGS sequence"/>
</dbReference>
<feature type="region of interest" description="Disordered" evidence="12">
    <location>
        <begin position="413"/>
        <end position="445"/>
    </location>
</feature>
<comment type="subcellular location">
    <subcellularLocation>
        <location evidence="1">Lysosome membrane</location>
        <topology evidence="1">Multi-pass membrane protein</topology>
    </subcellularLocation>
</comment>
<evidence type="ECO:0000256" key="8">
    <source>
        <dbReference type="ARBA" id="ARBA00023136"/>
    </source>
</evidence>
<feature type="transmembrane region" description="Helical" evidence="13">
    <location>
        <begin position="457"/>
        <end position="482"/>
    </location>
</feature>
<proteinExistence type="inferred from homology"/>
<comment type="similarity">
    <text evidence="2">Belongs to the LIMR family. LMBRD1 subfamily.</text>
</comment>
<feature type="transmembrane region" description="Helical" evidence="13">
    <location>
        <begin position="641"/>
        <end position="660"/>
    </location>
</feature>
<keyword evidence="6 13" id="KW-0812">Transmembrane</keyword>
<protein>
    <recommendedName>
        <fullName evidence="3">Probable lysosomal cobalamin transporter</fullName>
    </recommendedName>
</protein>
<sequence>MPPDCIQLSTKPFPTKARRVYRIRGVPHDWGISQLEHFLAQQKDCRLQDDSAGPIVSSLTNEVWGCSRVGTVTLQGVPAASQTGGQWTIPLPLSPSSAADQPAQSRQLRLTLDDGFHGITPLYSPLSEDHKLDILAISGLGGHAFGSFKQRGGDYMWVRDSLPQDLILESDNRPTARVMIYGYDSSIPGSKSMQSLEDLAASFHSSLLALVGPSIKPVILVAHSLGGLIVKQTLISLSKSESKDDKVLLGAVYGVVFFGVPHDGMDINSLIPMVGDQPNRFLVESIGHVNSQILSTQRREFHPVLGEKGESEVFCFYETLQSPTAQEVDTQGTPLRIRMLTKEQDGHGGWAMTGPPAFLVTKSSATHCRSWEEGPEHMCPISRSHSEMVKFAEHDAEYDKVVQRLAGLARRAIEKGIRSNKEDPTPPGKPSSMSTAAQTGGGSDTSSLLPYASEPDFAAAAAAAAAAAGLALVAAILTVFTLQAPRERSAIVTVVAVVSLTATLATVLLLPVDIALVSSTVSASHGAKKDWATPERVANILLTLKIIYYSLYSFDALLCLLVIPFSYFWYEEYDEIEIEEGARSVASRVWGATKHTLVFVALIVILFLVGFFVPAASVGNSAHWDFDYFKHLPTENKGEKALTFTLGLLVTVGTLFYIVYTGTGMALLPMSFINSVPSISALQHIEMTASALEQNRERQRQIEMRNSGLPEGPSRKDQRALEALVREEQTLVRRGRLAAEKSGEGYSKIYYFWLKFCAAFRPIKLLGGVFILLISLLLWVSILITGIDKATNSICMQRCGYILSHINIFQPINWFFLQSSKAFPIDYILLALLVLLLFGSSILGITTIGIRIFQIHKGQTAPQALLIATAMLALITLAINYVVAIFIAPQYSVYGTQSFCTIEPRHPGEQPDCTNYPDRILPCSEAPAYRQAQGVCTPSVMSTFLNRIAITWPFFGAVDFWAQFAFLGTFLVVFVTTLFRTLKLNLSKLDEDAEAEEGESLLASVGRRFGAT</sequence>
<dbReference type="InterPro" id="IPR006876">
    <property type="entry name" value="LMBR1-like_membr_prot"/>
</dbReference>
<evidence type="ECO:0000256" key="2">
    <source>
        <dbReference type="ARBA" id="ARBA00009901"/>
    </source>
</evidence>
<feature type="compositionally biased region" description="Polar residues" evidence="12">
    <location>
        <begin position="431"/>
        <end position="445"/>
    </location>
</feature>
<dbReference type="InterPro" id="IPR029058">
    <property type="entry name" value="AB_hydrolase_fold"/>
</dbReference>
<feature type="transmembrane region" description="Helical" evidence="13">
    <location>
        <begin position="827"/>
        <end position="853"/>
    </location>
</feature>
<gene>
    <name evidence="14" type="ORF">QQX98_008394</name>
</gene>
<keyword evidence="7 13" id="KW-1133">Transmembrane helix</keyword>
<dbReference type="PANTHER" id="PTHR16130">
    <property type="entry name" value="LYSOSOMAL COBALAMIN TRANSPORTER-RELATED"/>
    <property type="match status" value="1"/>
</dbReference>
<dbReference type="Pfam" id="PF04791">
    <property type="entry name" value="LMBR1"/>
    <property type="match status" value="1"/>
</dbReference>
<evidence type="ECO:0000313" key="14">
    <source>
        <dbReference type="EMBL" id="KAK7409433.1"/>
    </source>
</evidence>
<evidence type="ECO:0000256" key="13">
    <source>
        <dbReference type="SAM" id="Phobius"/>
    </source>
</evidence>
<keyword evidence="10" id="KW-0170">Cobalt</keyword>
<dbReference type="Gene3D" id="3.40.50.1820">
    <property type="entry name" value="alpha/beta hydrolase"/>
    <property type="match status" value="1"/>
</dbReference>
<dbReference type="SUPFAM" id="SSF53474">
    <property type="entry name" value="alpha/beta-Hydrolases"/>
    <property type="match status" value="1"/>
</dbReference>
<feature type="transmembrane region" description="Helical" evidence="13">
    <location>
        <begin position="960"/>
        <end position="979"/>
    </location>
</feature>
<keyword evidence="8 13" id="KW-0472">Membrane</keyword>
<evidence type="ECO:0000256" key="3">
    <source>
        <dbReference type="ARBA" id="ARBA00017088"/>
    </source>
</evidence>
<feature type="transmembrane region" description="Helical" evidence="13">
    <location>
        <begin position="765"/>
        <end position="787"/>
    </location>
</feature>
<evidence type="ECO:0000256" key="1">
    <source>
        <dbReference type="ARBA" id="ARBA00004155"/>
    </source>
</evidence>
<feature type="transmembrane region" description="Helical" evidence="13">
    <location>
        <begin position="489"/>
        <end position="510"/>
    </location>
</feature>
<name>A0ABR1GWF1_9HYPO</name>
<feature type="transmembrane region" description="Helical" evidence="13">
    <location>
        <begin position="546"/>
        <end position="570"/>
    </location>
</feature>
<evidence type="ECO:0000256" key="6">
    <source>
        <dbReference type="ARBA" id="ARBA00022692"/>
    </source>
</evidence>
<feature type="transmembrane region" description="Helical" evidence="13">
    <location>
        <begin position="865"/>
        <end position="888"/>
    </location>
</feature>
<dbReference type="PANTHER" id="PTHR16130:SF2">
    <property type="entry name" value="LYSOSOMAL COBALAMIN TRANSPORT ESCORT PROTEIN LMBD1"/>
    <property type="match status" value="1"/>
</dbReference>
<accession>A0ABR1GWF1</accession>
<dbReference type="InterPro" id="IPR050854">
    <property type="entry name" value="LMBD1_LysCbl_Transport"/>
</dbReference>
<evidence type="ECO:0000256" key="10">
    <source>
        <dbReference type="ARBA" id="ARBA00023285"/>
    </source>
</evidence>
<reference evidence="14 15" key="1">
    <citation type="journal article" date="2025" name="Microbiol. Resour. Announc.">
        <title>Draft genome sequences for Neonectria magnoliae and Neonectria punicea, canker pathogens of Liriodendron tulipifera and Acer saccharum in West Virginia.</title>
        <authorList>
            <person name="Petronek H.M."/>
            <person name="Kasson M.T."/>
            <person name="Metheny A.M."/>
            <person name="Stauder C.M."/>
            <person name="Lovett B."/>
            <person name="Lynch S.C."/>
            <person name="Garnas J.R."/>
            <person name="Kasson L.R."/>
            <person name="Stajich J.E."/>
        </authorList>
    </citation>
    <scope>NUCLEOTIDE SEQUENCE [LARGE SCALE GENOMIC DNA]</scope>
    <source>
        <strain evidence="14 15">NRRL 64653</strain>
    </source>
</reference>
<evidence type="ECO:0000256" key="12">
    <source>
        <dbReference type="SAM" id="MobiDB-lite"/>
    </source>
</evidence>
<keyword evidence="4" id="KW-0813">Transport</keyword>
<keyword evidence="5" id="KW-0846">Cobalamin</keyword>
<evidence type="ECO:0000313" key="15">
    <source>
        <dbReference type="Proteomes" id="UP001498476"/>
    </source>
</evidence>
<evidence type="ECO:0000256" key="5">
    <source>
        <dbReference type="ARBA" id="ARBA00022628"/>
    </source>
</evidence>
<organism evidence="14 15">
    <name type="scientific">Neonectria punicea</name>
    <dbReference type="NCBI Taxonomy" id="979145"/>
    <lineage>
        <taxon>Eukaryota</taxon>
        <taxon>Fungi</taxon>
        <taxon>Dikarya</taxon>
        <taxon>Ascomycota</taxon>
        <taxon>Pezizomycotina</taxon>
        <taxon>Sordariomycetes</taxon>
        <taxon>Hypocreomycetidae</taxon>
        <taxon>Hypocreales</taxon>
        <taxon>Nectriaceae</taxon>
        <taxon>Neonectria</taxon>
    </lineage>
</organism>
<evidence type="ECO:0000256" key="11">
    <source>
        <dbReference type="ARBA" id="ARBA00025515"/>
    </source>
</evidence>
<feature type="compositionally biased region" description="Basic and acidic residues" evidence="12">
    <location>
        <begin position="413"/>
        <end position="424"/>
    </location>
</feature>
<keyword evidence="9" id="KW-0458">Lysosome</keyword>
<keyword evidence="15" id="KW-1185">Reference proteome</keyword>
<dbReference type="EMBL" id="JAZAVJ010000151">
    <property type="protein sequence ID" value="KAK7409433.1"/>
    <property type="molecule type" value="Genomic_DNA"/>
</dbReference>
<evidence type="ECO:0000256" key="4">
    <source>
        <dbReference type="ARBA" id="ARBA00022448"/>
    </source>
</evidence>
<evidence type="ECO:0000256" key="9">
    <source>
        <dbReference type="ARBA" id="ARBA00023228"/>
    </source>
</evidence>
<evidence type="ECO:0000256" key="7">
    <source>
        <dbReference type="ARBA" id="ARBA00022989"/>
    </source>
</evidence>